<sequence>MRRKNRKNTPLKNWLKDLLNGCLRLTIVITIFLSGNDYQITTVIQLKASHYEVSNHRLVVENQSTYLQTTNFQRPDVISPLSCVT</sequence>
<evidence type="ECO:0000313" key="2">
    <source>
        <dbReference type="Proteomes" id="UP001253595"/>
    </source>
</evidence>
<comment type="caution">
    <text evidence="1">The sequence shown here is derived from an EMBL/GenBank/DDBJ whole genome shotgun (WGS) entry which is preliminary data.</text>
</comment>
<reference evidence="1 2" key="1">
    <citation type="submission" date="2023-07" db="EMBL/GenBank/DDBJ databases">
        <title>Sorghum-associated microbial communities from plants grown in Nebraska, USA.</title>
        <authorList>
            <person name="Schachtman D."/>
        </authorList>
    </citation>
    <scope>NUCLEOTIDE SEQUENCE [LARGE SCALE GENOMIC DNA]</scope>
    <source>
        <strain evidence="1 2">BE190</strain>
    </source>
</reference>
<organism evidence="1 2">
    <name type="scientific">Cellvibrio fibrivorans</name>
    <dbReference type="NCBI Taxonomy" id="126350"/>
    <lineage>
        <taxon>Bacteria</taxon>
        <taxon>Pseudomonadati</taxon>
        <taxon>Pseudomonadota</taxon>
        <taxon>Gammaproteobacteria</taxon>
        <taxon>Cellvibrionales</taxon>
        <taxon>Cellvibrionaceae</taxon>
        <taxon>Cellvibrio</taxon>
    </lineage>
</organism>
<dbReference type="EMBL" id="JAVDVX010000012">
    <property type="protein sequence ID" value="MDR7092162.1"/>
    <property type="molecule type" value="Genomic_DNA"/>
</dbReference>
<accession>A0ABU1V3X7</accession>
<dbReference type="Proteomes" id="UP001253595">
    <property type="component" value="Unassembled WGS sequence"/>
</dbReference>
<evidence type="ECO:0000313" key="1">
    <source>
        <dbReference type="EMBL" id="MDR7092162.1"/>
    </source>
</evidence>
<name>A0ABU1V3X7_9GAMM</name>
<keyword evidence="2" id="KW-1185">Reference proteome</keyword>
<proteinExistence type="predicted"/>
<gene>
    <name evidence="1" type="ORF">J2X05_004203</name>
</gene>
<protein>
    <submittedName>
        <fullName evidence="1">Uncharacterized protein</fullName>
    </submittedName>
</protein>